<dbReference type="EC" id="3.6.1.7" evidence="2 5"/>
<sequence length="91" mass="10370">MGIKRYHLLIKGRVQGVGYRMSTQIAAKKIGLTGWVRNLSDGQVEIVAEGDLIQLQQFVDWAWQGPRFAEVLDIQINEQPVTGEFETFEIH</sequence>
<evidence type="ECO:0000256" key="6">
    <source>
        <dbReference type="RuleBase" id="RU004168"/>
    </source>
</evidence>
<evidence type="ECO:0000259" key="7">
    <source>
        <dbReference type="PROSITE" id="PS51160"/>
    </source>
</evidence>
<dbReference type="PANTHER" id="PTHR47268">
    <property type="entry name" value="ACYLPHOSPHATASE"/>
    <property type="match status" value="1"/>
</dbReference>
<evidence type="ECO:0000256" key="5">
    <source>
        <dbReference type="PROSITE-ProRule" id="PRU00520"/>
    </source>
</evidence>
<evidence type="ECO:0000313" key="8">
    <source>
        <dbReference type="EMBL" id="ODN66679.1"/>
    </source>
</evidence>
<dbReference type="InterPro" id="IPR036046">
    <property type="entry name" value="Acylphosphatase-like_dom_sf"/>
</dbReference>
<comment type="similarity">
    <text evidence="1 6">Belongs to the acylphosphatase family.</text>
</comment>
<feature type="active site" evidence="5">
    <location>
        <position position="38"/>
    </location>
</feature>
<evidence type="ECO:0000313" key="9">
    <source>
        <dbReference type="Proteomes" id="UP000094379"/>
    </source>
</evidence>
<feature type="active site" evidence="5">
    <location>
        <position position="20"/>
    </location>
</feature>
<reference evidence="8 9" key="1">
    <citation type="submission" date="2016-07" db="EMBL/GenBank/DDBJ databases">
        <title>Draft Genome Sequence of Methylophaga muralis Bur 1.</title>
        <authorList>
            <person name="Vasilenko O.V."/>
            <person name="Doronina N.V."/>
            <person name="Shmareva M.N."/>
            <person name="Tarlachkov S.V."/>
            <person name="Mustakhimov I."/>
            <person name="Trotsenko Y.A."/>
        </authorList>
    </citation>
    <scope>NUCLEOTIDE SEQUENCE [LARGE SCALE GENOMIC DNA]</scope>
    <source>
        <strain evidence="8 9">Bur 1</strain>
    </source>
</reference>
<keyword evidence="5 8" id="KW-0378">Hydrolase</keyword>
<dbReference type="InterPro" id="IPR001792">
    <property type="entry name" value="Acylphosphatase-like_dom"/>
</dbReference>
<proteinExistence type="inferred from homology"/>
<dbReference type="PATRIC" id="fig|291169.3.peg.1639"/>
<dbReference type="GO" id="GO:0003998">
    <property type="term" value="F:acylphosphatase activity"/>
    <property type="evidence" value="ECO:0007669"/>
    <property type="project" value="UniProtKB-EC"/>
</dbReference>
<dbReference type="EMBL" id="MCRI01000015">
    <property type="protein sequence ID" value="ODN66679.1"/>
    <property type="molecule type" value="Genomic_DNA"/>
</dbReference>
<dbReference type="SUPFAM" id="SSF54975">
    <property type="entry name" value="Acylphosphatase/BLUF domain-like"/>
    <property type="match status" value="1"/>
</dbReference>
<comment type="caution">
    <text evidence="8">The sequence shown here is derived from an EMBL/GenBank/DDBJ whole genome shotgun (WGS) entry which is preliminary data.</text>
</comment>
<dbReference type="PRINTS" id="PR00112">
    <property type="entry name" value="ACYLPHPHTASE"/>
</dbReference>
<dbReference type="Proteomes" id="UP000094379">
    <property type="component" value="Unassembled WGS sequence"/>
</dbReference>
<dbReference type="RefSeq" id="WP_069296089.1">
    <property type="nucleotide sequence ID" value="NZ_MCRI01000015.1"/>
</dbReference>
<dbReference type="PROSITE" id="PS51160">
    <property type="entry name" value="ACYLPHOSPHATASE_3"/>
    <property type="match status" value="1"/>
</dbReference>
<dbReference type="Pfam" id="PF00708">
    <property type="entry name" value="Acylphosphatase"/>
    <property type="match status" value="1"/>
</dbReference>
<dbReference type="STRING" id="291169.A9E74_01630"/>
<feature type="domain" description="Acylphosphatase-like" evidence="7">
    <location>
        <begin position="5"/>
        <end position="91"/>
    </location>
</feature>
<dbReference type="InterPro" id="IPR020456">
    <property type="entry name" value="Acylphosphatase"/>
</dbReference>
<evidence type="ECO:0000256" key="3">
    <source>
        <dbReference type="ARBA" id="ARBA00015991"/>
    </source>
</evidence>
<keyword evidence="9" id="KW-1185">Reference proteome</keyword>
<dbReference type="PANTHER" id="PTHR47268:SF4">
    <property type="entry name" value="ACYLPHOSPHATASE"/>
    <property type="match status" value="1"/>
</dbReference>
<organism evidence="8 9">
    <name type="scientific">Methylophaga muralis</name>
    <dbReference type="NCBI Taxonomy" id="291169"/>
    <lineage>
        <taxon>Bacteria</taxon>
        <taxon>Pseudomonadati</taxon>
        <taxon>Pseudomonadota</taxon>
        <taxon>Gammaproteobacteria</taxon>
        <taxon>Thiotrichales</taxon>
        <taxon>Piscirickettsiaceae</taxon>
        <taxon>Methylophaga</taxon>
    </lineage>
</organism>
<evidence type="ECO:0000256" key="2">
    <source>
        <dbReference type="ARBA" id="ARBA00012150"/>
    </source>
</evidence>
<dbReference type="Gene3D" id="3.30.70.100">
    <property type="match status" value="1"/>
</dbReference>
<dbReference type="PROSITE" id="PS00151">
    <property type="entry name" value="ACYLPHOSPHATASE_2"/>
    <property type="match status" value="1"/>
</dbReference>
<gene>
    <name evidence="8" type="primary">acyP</name>
    <name evidence="8" type="ORF">A9E74_01630</name>
</gene>
<evidence type="ECO:0000256" key="1">
    <source>
        <dbReference type="ARBA" id="ARBA00005614"/>
    </source>
</evidence>
<comment type="catalytic activity">
    <reaction evidence="4 5">
        <text>an acyl phosphate + H2O = a carboxylate + phosphate + H(+)</text>
        <dbReference type="Rhea" id="RHEA:14965"/>
        <dbReference type="ChEBI" id="CHEBI:15377"/>
        <dbReference type="ChEBI" id="CHEBI:15378"/>
        <dbReference type="ChEBI" id="CHEBI:29067"/>
        <dbReference type="ChEBI" id="CHEBI:43474"/>
        <dbReference type="ChEBI" id="CHEBI:59918"/>
        <dbReference type="EC" id="3.6.1.7"/>
    </reaction>
</comment>
<evidence type="ECO:0000256" key="4">
    <source>
        <dbReference type="ARBA" id="ARBA00047645"/>
    </source>
</evidence>
<dbReference type="AlphaFoldDB" id="A0A1E3GRL3"/>
<protein>
    <recommendedName>
        <fullName evidence="3 5">acylphosphatase</fullName>
        <ecNumber evidence="2 5">3.6.1.7</ecNumber>
    </recommendedName>
</protein>
<name>A0A1E3GRL3_9GAMM</name>
<dbReference type="InterPro" id="IPR017968">
    <property type="entry name" value="Acylphosphatase_CS"/>
</dbReference>
<accession>A0A1E3GRL3</accession>